<reference evidence="6 7" key="1">
    <citation type="journal article" date="2011" name="Proc. Natl. Acad. Sci. U.S.A.">
        <title>Genome and transcriptome analyses of the mountain pine beetle-fungal symbiont Grosmannia clavigera, a lodgepole pine pathogen.</title>
        <authorList>
            <person name="DiGuistini S."/>
            <person name="Wang Y."/>
            <person name="Liao N.Y."/>
            <person name="Taylor G."/>
            <person name="Tanguay P."/>
            <person name="Feau N."/>
            <person name="Henrissat B."/>
            <person name="Chan S.K."/>
            <person name="Hesse-Orce U."/>
            <person name="Alamouti S.M."/>
            <person name="Tsui C.K.M."/>
            <person name="Docking R.T."/>
            <person name="Levasseur A."/>
            <person name="Haridas S."/>
            <person name="Robertson G."/>
            <person name="Birol I."/>
            <person name="Holt R.A."/>
            <person name="Marra M.A."/>
            <person name="Hamelin R.C."/>
            <person name="Hirst M."/>
            <person name="Jones S.J.M."/>
            <person name="Bohlmann J."/>
            <person name="Breuil C."/>
        </authorList>
    </citation>
    <scope>NUCLEOTIDE SEQUENCE [LARGE SCALE GENOMIC DNA]</scope>
    <source>
        <strain evidence="7">kw1407 / UAMH 11150</strain>
    </source>
</reference>
<name>F0X7G8_GROCL</name>
<dbReference type="PROSITE" id="PS50211">
    <property type="entry name" value="DENN"/>
    <property type="match status" value="1"/>
</dbReference>
<keyword evidence="1" id="KW-0863">Zinc-finger</keyword>
<dbReference type="STRING" id="655863.F0X7G8"/>
<feature type="coiled-coil region" evidence="2">
    <location>
        <begin position="529"/>
        <end position="640"/>
    </location>
</feature>
<feature type="region of interest" description="Disordered" evidence="3">
    <location>
        <begin position="1371"/>
        <end position="1469"/>
    </location>
</feature>
<dbReference type="SMART" id="SM00799">
    <property type="entry name" value="DENN"/>
    <property type="match status" value="1"/>
</dbReference>
<dbReference type="GO" id="GO:0008270">
    <property type="term" value="F:zinc ion binding"/>
    <property type="evidence" value="ECO:0007669"/>
    <property type="project" value="UniProtKB-UniRule"/>
</dbReference>
<feature type="region of interest" description="Disordered" evidence="3">
    <location>
        <begin position="978"/>
        <end position="1017"/>
    </location>
</feature>
<protein>
    <submittedName>
        <fullName evidence="6">Aex-3-like, denn domain containing protein</fullName>
    </submittedName>
</protein>
<feature type="domain" description="UDENN" evidence="4">
    <location>
        <begin position="87"/>
        <end position="532"/>
    </location>
</feature>
<keyword evidence="1" id="KW-0862">Zinc</keyword>
<feature type="compositionally biased region" description="Low complexity" evidence="3">
    <location>
        <begin position="1378"/>
        <end position="1387"/>
    </location>
</feature>
<feature type="domain" description="HIT-type" evidence="5">
    <location>
        <begin position="891"/>
        <end position="925"/>
    </location>
</feature>
<dbReference type="CDD" id="cd23023">
    <property type="entry name" value="zf-HIT_BCD1"/>
    <property type="match status" value="1"/>
</dbReference>
<dbReference type="Pfam" id="PF03456">
    <property type="entry name" value="uDENN"/>
    <property type="match status" value="1"/>
</dbReference>
<dbReference type="eggNOG" id="KOG2858">
    <property type="taxonomic scope" value="Eukaryota"/>
</dbReference>
<feature type="region of interest" description="Disordered" evidence="3">
    <location>
        <begin position="762"/>
        <end position="809"/>
    </location>
</feature>
<dbReference type="GO" id="GO:0032483">
    <property type="term" value="P:regulation of Rab protein signal transduction"/>
    <property type="evidence" value="ECO:0007669"/>
    <property type="project" value="TreeGrafter"/>
</dbReference>
<dbReference type="GeneID" id="25980457"/>
<dbReference type="InterPro" id="IPR037516">
    <property type="entry name" value="Tripartite_DENN"/>
</dbReference>
<evidence type="ECO:0000313" key="6">
    <source>
        <dbReference type="EMBL" id="EFX06645.1"/>
    </source>
</evidence>
<dbReference type="SUPFAM" id="SSF144232">
    <property type="entry name" value="HIT/MYND zinc finger-like"/>
    <property type="match status" value="1"/>
</dbReference>
<dbReference type="GO" id="GO:0031410">
    <property type="term" value="C:cytoplasmic vesicle"/>
    <property type="evidence" value="ECO:0007669"/>
    <property type="project" value="TreeGrafter"/>
</dbReference>
<dbReference type="InterPro" id="IPR007529">
    <property type="entry name" value="Znf_HIT"/>
</dbReference>
<keyword evidence="7" id="KW-1185">Reference proteome</keyword>
<dbReference type="InterPro" id="IPR005113">
    <property type="entry name" value="uDENN_dom"/>
</dbReference>
<dbReference type="Gene3D" id="3.30.450.200">
    <property type="match status" value="1"/>
</dbReference>
<evidence type="ECO:0000259" key="4">
    <source>
        <dbReference type="PROSITE" id="PS50211"/>
    </source>
</evidence>
<feature type="compositionally biased region" description="Polar residues" evidence="3">
    <location>
        <begin position="1"/>
        <end position="10"/>
    </location>
</feature>
<dbReference type="Gene3D" id="3.40.50.11500">
    <property type="match status" value="1"/>
</dbReference>
<feature type="compositionally biased region" description="Basic and acidic residues" evidence="3">
    <location>
        <begin position="1166"/>
        <end position="1180"/>
    </location>
</feature>
<organism evidence="7">
    <name type="scientific">Grosmannia clavigera (strain kw1407 / UAMH 11150)</name>
    <name type="common">Blue stain fungus</name>
    <name type="synonym">Graphiocladiella clavigera</name>
    <dbReference type="NCBI Taxonomy" id="655863"/>
    <lineage>
        <taxon>Eukaryota</taxon>
        <taxon>Fungi</taxon>
        <taxon>Dikarya</taxon>
        <taxon>Ascomycota</taxon>
        <taxon>Pezizomycotina</taxon>
        <taxon>Sordariomycetes</taxon>
        <taxon>Sordariomycetidae</taxon>
        <taxon>Ophiostomatales</taxon>
        <taxon>Ophiostomataceae</taxon>
        <taxon>Leptographium</taxon>
    </lineage>
</organism>
<dbReference type="PANTHER" id="PTHR12296:SF31">
    <property type="entry name" value="DENN (AEX-3) DOMAIN PROTEIN (AFU_ORTHOLOGUE AFUA_6G11200)"/>
    <property type="match status" value="1"/>
</dbReference>
<dbReference type="PANTHER" id="PTHR12296">
    <property type="entry name" value="DENN DOMAIN-CONTAINING PROTEIN 4"/>
    <property type="match status" value="1"/>
</dbReference>
<feature type="compositionally biased region" description="Basic and acidic residues" evidence="3">
    <location>
        <begin position="15"/>
        <end position="29"/>
    </location>
</feature>
<feature type="compositionally biased region" description="Polar residues" evidence="3">
    <location>
        <begin position="37"/>
        <end position="63"/>
    </location>
</feature>
<proteinExistence type="predicted"/>
<dbReference type="Proteomes" id="UP000007796">
    <property type="component" value="Unassembled WGS sequence"/>
</dbReference>
<feature type="compositionally biased region" description="Low complexity" evidence="3">
    <location>
        <begin position="767"/>
        <end position="777"/>
    </location>
</feature>
<dbReference type="PROSITE" id="PS51083">
    <property type="entry name" value="ZF_HIT"/>
    <property type="match status" value="1"/>
</dbReference>
<evidence type="ECO:0000313" key="7">
    <source>
        <dbReference type="Proteomes" id="UP000007796"/>
    </source>
</evidence>
<feature type="region of interest" description="Disordered" evidence="3">
    <location>
        <begin position="1227"/>
        <end position="1257"/>
    </location>
</feature>
<feature type="region of interest" description="Disordered" evidence="3">
    <location>
        <begin position="1"/>
        <end position="63"/>
    </location>
</feature>
<feature type="compositionally biased region" description="Low complexity" evidence="3">
    <location>
        <begin position="1002"/>
        <end position="1017"/>
    </location>
</feature>
<evidence type="ECO:0000259" key="5">
    <source>
        <dbReference type="PROSITE" id="PS51083"/>
    </source>
</evidence>
<evidence type="ECO:0000256" key="2">
    <source>
        <dbReference type="SAM" id="Coils"/>
    </source>
</evidence>
<gene>
    <name evidence="6" type="ORF">CMQ_6966</name>
</gene>
<dbReference type="InParanoid" id="F0X7G8"/>
<feature type="compositionally biased region" description="Acidic residues" evidence="3">
    <location>
        <begin position="1237"/>
        <end position="1257"/>
    </location>
</feature>
<dbReference type="Pfam" id="PF04438">
    <property type="entry name" value="zf-HIT"/>
    <property type="match status" value="1"/>
</dbReference>
<dbReference type="Gene3D" id="3.30.60.190">
    <property type="match status" value="1"/>
</dbReference>
<dbReference type="EMBL" id="GL629729">
    <property type="protein sequence ID" value="EFX06645.1"/>
    <property type="molecule type" value="Genomic_DNA"/>
</dbReference>
<dbReference type="InterPro" id="IPR043153">
    <property type="entry name" value="DENN_C"/>
</dbReference>
<feature type="region of interest" description="Disordered" evidence="3">
    <location>
        <begin position="1163"/>
        <end position="1214"/>
    </location>
</feature>
<evidence type="ECO:0000256" key="1">
    <source>
        <dbReference type="PROSITE-ProRule" id="PRU00453"/>
    </source>
</evidence>
<dbReference type="InterPro" id="IPR001194">
    <property type="entry name" value="cDENN_dom"/>
</dbReference>
<keyword evidence="1" id="KW-0479">Metal-binding</keyword>
<dbReference type="Pfam" id="PF02141">
    <property type="entry name" value="DENN"/>
    <property type="match status" value="1"/>
</dbReference>
<dbReference type="OrthoDB" id="6019893at2759"/>
<feature type="compositionally biased region" description="Acidic residues" evidence="3">
    <location>
        <begin position="1413"/>
        <end position="1425"/>
    </location>
</feature>
<sequence>MAPSLNTHPSFTRPRTGDREGRPSTRDQGDTNLIIPSRTSSLHSRITQPIPSTLNSKPQQRTPKTLTHAYMVCGVGREPSQWVKAPSPSQGKIGHMKGAVGQFWLPEILGSSPRLEQDNEIARSLHAAMRACFPHDVEICTGRSQPHCVHHAFVLQQDSSHTLYGICLRVWSRADEKRAETIRDLRKRTESDFYDSADETYWIPYCLSFLSRYPLYNLLGDYLRGMWIHWNKATNLFHAEEVSRILSFPAPRLNDLVRIDMKDYALCYQFPSSPTGFQNFAMWPMFCCLSIPNIVGVIEAAVSPTRRIIFVSHYPAMLTMAAETVRFCVRVYEWSGLYVPVVHARHAKELVDEPGPYILGITAECRSLFTAPSDALVVDLDRNFVLTSSPPTALTPGQRNKFVSRLTESLNGDVTPSGVPQHLRSAYGGGKLVPAGQIIVMRGEVESIQDPEWWNQDAIMAVMDHVCEKMGRNSGVKAVFGGSVKKPLMTKVSMRHLNEIVRERNQYSRDALEAWQDFINLKGRMDTELAKVTKRNNYLVEELESWKQQFLKFQAFAETLTKETQDLKVKIENHKRENRRLGGLIDQQKDDNARLTVRLTGTEKQRDDALEALVLQQEIAEELERERQRNSKELTALQHTNVTLARQRDEARRVVLHLRSLIGGQTHHMEHLVESLTKPDDILEELEMSYEDDLEGTPEEVQERLQTFRSKRMSSSSFKDVADRHLKDKTDAIAHIIRNIAEQCQAAVEGLEMAQDAVMSEDRRRSLMNSRRNSNLSVATSEGCDDGRLQPSGRTSSIPPTPDLISNRASTSMSIASTTTTPERSSQQYMIGHDIPTKIVEDEDEYGNRSDVETMHSVVNKHSENLIHRSSVDGQIREHVAMSDPLLTTLCGICRAVPPRYRCPRCGIRYCSVECSRRHRARAGCSGIRDVTAYVPRADLCTPAGVDHDYNFLRGIELARQRNERHLVEERHLLRSGDLRPPVLGEDDQRGGRNTRGGGSYRGSSKRPGGQQSSAAAAPAMVLQKQWHGDELRFVPVVDRRGAAAKVVNGSSHGGPSKKVRTLCDRDGIELLGVPMGLSRQRENNTTVATLMASGAGKRGQTAAKAEGQVHLHWQVEWLVYEDGLTAKPTRVLRRLLDHVPLCRGYAAMMAWVLQQTGGIVDDDVGDSRRNQGHTNEDGGPKLQAKKRRIHLLSQPSKNKKRRTAGGLAARPDQGLGDFAATYAWQDPKTGAWDGRTDEDESPDEDEDGDEQDDQVEDEAVTAARRDMLFFLLRPRLPTAKEAGAENKTTAPPPPAGKELIPLLPGDTLATALPGRAVLEFPTICVLRRGDADMTGGLVLPPGHVLGSTARKVVHAGTPMLGGLSASVAVQATEDSDTSSSGTTSSEESGEDDDDASDKEDEDGADSKMADAADIDPDLDSDAEDGLPLLRGLNGGSKSRLVVYDSWSEASGDEGSNKRPKAGKKDKNV</sequence>
<dbReference type="InterPro" id="IPR051696">
    <property type="entry name" value="DENN_Domain_GEFs"/>
</dbReference>
<dbReference type="RefSeq" id="XP_014176127.1">
    <property type="nucleotide sequence ID" value="XM_014320652.1"/>
</dbReference>
<dbReference type="SMART" id="SM00800">
    <property type="entry name" value="uDENN"/>
    <property type="match status" value="1"/>
</dbReference>
<feature type="compositionally biased region" description="Acidic residues" evidence="3">
    <location>
        <begin position="1388"/>
        <end position="1404"/>
    </location>
</feature>
<accession>F0X7G8</accession>
<dbReference type="HOGENOM" id="CLU_250289_0_0_1"/>
<keyword evidence="2" id="KW-0175">Coiled coil</keyword>
<evidence type="ECO:0000256" key="3">
    <source>
        <dbReference type="SAM" id="MobiDB-lite"/>
    </source>
</evidence>